<dbReference type="GO" id="GO:0046943">
    <property type="term" value="F:carboxylic acid transmembrane transporter activity"/>
    <property type="evidence" value="ECO:0007669"/>
    <property type="project" value="TreeGrafter"/>
</dbReference>
<keyword evidence="2 5" id="KW-0812">Transmembrane</keyword>
<dbReference type="Gene3D" id="1.20.1250.20">
    <property type="entry name" value="MFS general substrate transporter like domains"/>
    <property type="match status" value="2"/>
</dbReference>
<feature type="transmembrane region" description="Helical" evidence="5">
    <location>
        <begin position="144"/>
        <end position="163"/>
    </location>
</feature>
<keyword evidence="8" id="KW-1185">Reference proteome</keyword>
<evidence type="ECO:0000256" key="1">
    <source>
        <dbReference type="ARBA" id="ARBA00004141"/>
    </source>
</evidence>
<dbReference type="EMBL" id="RBEE01000023">
    <property type="protein sequence ID" value="RNL52336.1"/>
    <property type="molecule type" value="Genomic_DNA"/>
</dbReference>
<dbReference type="PANTHER" id="PTHR23508:SF10">
    <property type="entry name" value="CARBOXYLIC ACID TRANSPORTER PROTEIN HOMOLOG"/>
    <property type="match status" value="1"/>
</dbReference>
<feature type="transmembrane region" description="Helical" evidence="5">
    <location>
        <begin position="314"/>
        <end position="335"/>
    </location>
</feature>
<evidence type="ECO:0000256" key="3">
    <source>
        <dbReference type="ARBA" id="ARBA00022989"/>
    </source>
</evidence>
<feature type="transmembrane region" description="Helical" evidence="5">
    <location>
        <begin position="12"/>
        <end position="36"/>
    </location>
</feature>
<comment type="caution">
    <text evidence="7">The sequence shown here is derived from an EMBL/GenBank/DDBJ whole genome shotgun (WGS) entry which is preliminary data.</text>
</comment>
<dbReference type="Pfam" id="PF07690">
    <property type="entry name" value="MFS_1"/>
    <property type="match status" value="1"/>
</dbReference>
<dbReference type="GO" id="GO:0005886">
    <property type="term" value="C:plasma membrane"/>
    <property type="evidence" value="ECO:0007669"/>
    <property type="project" value="TreeGrafter"/>
</dbReference>
<keyword evidence="3 5" id="KW-1133">Transmembrane helix</keyword>
<dbReference type="Proteomes" id="UP000274046">
    <property type="component" value="Unassembled WGS sequence"/>
</dbReference>
<feature type="domain" description="Major facilitator superfamily (MFS) profile" evidence="6">
    <location>
        <begin position="15"/>
        <end position="402"/>
    </location>
</feature>
<organism evidence="7 8">
    <name type="scientific">Pedobacter jejuensis</name>
    <dbReference type="NCBI Taxonomy" id="1268550"/>
    <lineage>
        <taxon>Bacteria</taxon>
        <taxon>Pseudomonadati</taxon>
        <taxon>Bacteroidota</taxon>
        <taxon>Sphingobacteriia</taxon>
        <taxon>Sphingobacteriales</taxon>
        <taxon>Sphingobacteriaceae</taxon>
        <taxon>Pedobacter</taxon>
    </lineage>
</organism>
<protein>
    <submittedName>
        <fullName evidence="7">MFS transporter</fullName>
    </submittedName>
</protein>
<evidence type="ECO:0000256" key="5">
    <source>
        <dbReference type="SAM" id="Phobius"/>
    </source>
</evidence>
<feature type="transmembrane region" description="Helical" evidence="5">
    <location>
        <begin position="109"/>
        <end position="132"/>
    </location>
</feature>
<sequence>MDTQIKTNNRNVVFLVIVAALGYFVDIYDLVLFSVVRVQSLTEIGVPADRMQADGFTIINSQMFGLLLGGILWGILGDKLGRIKVLFGSILLYSLANIANGFVDSVNSYAIIRFIAGIGLAGELGAGITLVAETMDKEKRGYGTMVVGAIGLLGAAVAATVASDYTWQTSYFVGGGMGLALLLLRVGTFESGMFKHAANQSEISKGNIFILFNNRKRFLKYLYCILIGIPLWFVVGILVTLAPEFGKALGATEPLKAGTGIMFTYFGIAIGDVVTGFLSQMLKSRRKTVFIFHLLSVVSVIVYLTSYGLNSSSFIWICLFMGFSVGYWATFVTIASEQFGTNIRATVTTTAPNFVRGALIPMTILFEYLSEKYSLITAGYLVMAILTIIAIFGLSQLKESFNKDLDYLEE</sequence>
<accession>A0A3N0BTC1</accession>
<evidence type="ECO:0000313" key="8">
    <source>
        <dbReference type="Proteomes" id="UP000274046"/>
    </source>
</evidence>
<feature type="transmembrane region" description="Helical" evidence="5">
    <location>
        <begin position="56"/>
        <end position="76"/>
    </location>
</feature>
<feature type="transmembrane region" description="Helical" evidence="5">
    <location>
        <begin position="169"/>
        <end position="186"/>
    </location>
</feature>
<proteinExistence type="predicted"/>
<dbReference type="AlphaFoldDB" id="A0A3N0BTC1"/>
<feature type="transmembrane region" description="Helical" evidence="5">
    <location>
        <begin position="375"/>
        <end position="394"/>
    </location>
</feature>
<feature type="transmembrane region" description="Helical" evidence="5">
    <location>
        <begin position="262"/>
        <end position="282"/>
    </location>
</feature>
<evidence type="ECO:0000313" key="7">
    <source>
        <dbReference type="EMBL" id="RNL52336.1"/>
    </source>
</evidence>
<feature type="transmembrane region" description="Helical" evidence="5">
    <location>
        <begin position="83"/>
        <end position="103"/>
    </location>
</feature>
<evidence type="ECO:0000259" key="6">
    <source>
        <dbReference type="PROSITE" id="PS50850"/>
    </source>
</evidence>
<evidence type="ECO:0000256" key="4">
    <source>
        <dbReference type="ARBA" id="ARBA00023136"/>
    </source>
</evidence>
<dbReference type="RefSeq" id="WP_123206140.1">
    <property type="nucleotide sequence ID" value="NZ_RBEE01000023.1"/>
</dbReference>
<dbReference type="InterPro" id="IPR011701">
    <property type="entry name" value="MFS"/>
</dbReference>
<dbReference type="OrthoDB" id="9774156at2"/>
<feature type="transmembrane region" description="Helical" evidence="5">
    <location>
        <begin position="289"/>
        <end position="308"/>
    </location>
</feature>
<gene>
    <name evidence="7" type="ORF">D7004_12285</name>
</gene>
<evidence type="ECO:0000256" key="2">
    <source>
        <dbReference type="ARBA" id="ARBA00022692"/>
    </source>
</evidence>
<dbReference type="PANTHER" id="PTHR23508">
    <property type="entry name" value="CARBOXYLIC ACID TRANSPORTER PROTEIN HOMOLOG"/>
    <property type="match status" value="1"/>
</dbReference>
<feature type="transmembrane region" description="Helical" evidence="5">
    <location>
        <begin position="221"/>
        <end position="242"/>
    </location>
</feature>
<comment type="subcellular location">
    <subcellularLocation>
        <location evidence="1">Membrane</location>
        <topology evidence="1">Multi-pass membrane protein</topology>
    </subcellularLocation>
</comment>
<reference evidence="7 8" key="1">
    <citation type="submission" date="2018-10" db="EMBL/GenBank/DDBJ databases">
        <title>Genome sequencing of Pedobacter jejuensis TNB23.</title>
        <authorList>
            <person name="Cho Y.-J."/>
            <person name="Cho A."/>
            <person name="Kim O.-S."/>
        </authorList>
    </citation>
    <scope>NUCLEOTIDE SEQUENCE [LARGE SCALE GENOMIC DNA]</scope>
    <source>
        <strain evidence="7 8">TNB23</strain>
    </source>
</reference>
<dbReference type="SUPFAM" id="SSF103473">
    <property type="entry name" value="MFS general substrate transporter"/>
    <property type="match status" value="1"/>
</dbReference>
<name>A0A3N0BTC1_9SPHI</name>
<dbReference type="PROSITE" id="PS50850">
    <property type="entry name" value="MFS"/>
    <property type="match status" value="1"/>
</dbReference>
<keyword evidence="4 5" id="KW-0472">Membrane</keyword>
<dbReference type="InterPro" id="IPR036259">
    <property type="entry name" value="MFS_trans_sf"/>
</dbReference>
<dbReference type="InterPro" id="IPR020846">
    <property type="entry name" value="MFS_dom"/>
</dbReference>